<evidence type="ECO:0000313" key="3">
    <source>
        <dbReference type="Proteomes" id="UP000253383"/>
    </source>
</evidence>
<protein>
    <submittedName>
        <fullName evidence="2">Uma2 family endonuclease</fullName>
    </submittedName>
</protein>
<keyword evidence="3" id="KW-1185">Reference proteome</keyword>
<dbReference type="OrthoDB" id="668969at2"/>
<dbReference type="InterPro" id="IPR008538">
    <property type="entry name" value="Uma2"/>
</dbReference>
<dbReference type="Proteomes" id="UP000253383">
    <property type="component" value="Unassembled WGS sequence"/>
</dbReference>
<organism evidence="2 3">
    <name type="scientific">Larkinella punicea</name>
    <dbReference type="NCBI Taxonomy" id="2315727"/>
    <lineage>
        <taxon>Bacteria</taxon>
        <taxon>Pseudomonadati</taxon>
        <taxon>Bacteroidota</taxon>
        <taxon>Cytophagia</taxon>
        <taxon>Cytophagales</taxon>
        <taxon>Spirosomataceae</taxon>
        <taxon>Larkinella</taxon>
    </lineage>
</organism>
<dbReference type="EMBL" id="QOWE01000031">
    <property type="protein sequence ID" value="RCR66138.1"/>
    <property type="molecule type" value="Genomic_DNA"/>
</dbReference>
<dbReference type="AlphaFoldDB" id="A0A368JEN4"/>
<dbReference type="SUPFAM" id="SSF52980">
    <property type="entry name" value="Restriction endonuclease-like"/>
    <property type="match status" value="1"/>
</dbReference>
<proteinExistence type="predicted"/>
<keyword evidence="2" id="KW-0540">Nuclease</keyword>
<evidence type="ECO:0000313" key="2">
    <source>
        <dbReference type="EMBL" id="RCR66138.1"/>
    </source>
</evidence>
<dbReference type="InterPro" id="IPR012296">
    <property type="entry name" value="Nuclease_put_TT1808"/>
</dbReference>
<evidence type="ECO:0000259" key="1">
    <source>
        <dbReference type="Pfam" id="PF05685"/>
    </source>
</evidence>
<name>A0A368JEN4_9BACT</name>
<feature type="domain" description="Putative restriction endonuclease" evidence="1">
    <location>
        <begin position="14"/>
        <end position="181"/>
    </location>
</feature>
<dbReference type="CDD" id="cd06260">
    <property type="entry name" value="DUF820-like"/>
    <property type="match status" value="1"/>
</dbReference>
<dbReference type="RefSeq" id="WP_114409530.1">
    <property type="nucleotide sequence ID" value="NZ_QOWE01000031.1"/>
</dbReference>
<keyword evidence="2" id="KW-0378">Hydrolase</keyword>
<dbReference type="PANTHER" id="PTHR36558:SF1">
    <property type="entry name" value="RESTRICTION ENDONUCLEASE DOMAIN-CONTAINING PROTEIN-RELATED"/>
    <property type="match status" value="1"/>
</dbReference>
<gene>
    <name evidence="2" type="ORF">DUE52_28675</name>
</gene>
<dbReference type="InterPro" id="IPR011335">
    <property type="entry name" value="Restrct_endonuc-II-like"/>
</dbReference>
<sequence length="200" mass="23487">MDALPVGKSILTAEEYFKLEEASEIRHEFYKGQIFDMAGSTLRHNLLVDSVKDLLKSHFRPKGCRVYSETVKVEVVKNEYYPYPDIVLTCHPFDLQSQYIIRQPSLIVEVLSKSSVATDRDYKWEEYQKMPSLLYYLLINQYKLGVELYARVENTDQWTYQRYVQPEELVVFPRFNFELSVGAIYEGIDFTAIDEEPARP</sequence>
<reference evidence="2 3" key="1">
    <citation type="submission" date="2018-07" db="EMBL/GenBank/DDBJ databases">
        <title>Genome analysis of Larkinella rosea.</title>
        <authorList>
            <person name="Zhou Z."/>
            <person name="Wang G."/>
        </authorList>
    </citation>
    <scope>NUCLEOTIDE SEQUENCE [LARGE SCALE GENOMIC DNA]</scope>
    <source>
        <strain evidence="3">zzj9</strain>
    </source>
</reference>
<dbReference type="Gene3D" id="3.90.1570.10">
    <property type="entry name" value="tt1808, chain A"/>
    <property type="match status" value="1"/>
</dbReference>
<keyword evidence="2" id="KW-0255">Endonuclease</keyword>
<dbReference type="Pfam" id="PF05685">
    <property type="entry name" value="Uma2"/>
    <property type="match status" value="1"/>
</dbReference>
<accession>A0A368JEN4</accession>
<dbReference type="GO" id="GO:0004519">
    <property type="term" value="F:endonuclease activity"/>
    <property type="evidence" value="ECO:0007669"/>
    <property type="project" value="UniProtKB-KW"/>
</dbReference>
<dbReference type="PANTHER" id="PTHR36558">
    <property type="entry name" value="GLR1098 PROTEIN"/>
    <property type="match status" value="1"/>
</dbReference>
<comment type="caution">
    <text evidence="2">The sequence shown here is derived from an EMBL/GenBank/DDBJ whole genome shotgun (WGS) entry which is preliminary data.</text>
</comment>